<evidence type="ECO:0000313" key="3">
    <source>
        <dbReference type="Proteomes" id="UP000501690"/>
    </source>
</evidence>
<evidence type="ECO:0000313" key="2">
    <source>
        <dbReference type="EMBL" id="QCD91692.1"/>
    </source>
</evidence>
<keyword evidence="3" id="KW-1185">Reference proteome</keyword>
<dbReference type="Pfam" id="PF03168">
    <property type="entry name" value="LEA_2"/>
    <property type="match status" value="1"/>
</dbReference>
<accession>A0A4D6LRZ1</accession>
<dbReference type="Proteomes" id="UP000501690">
    <property type="component" value="Linkage Group LG4"/>
</dbReference>
<reference evidence="2 3" key="1">
    <citation type="submission" date="2019-04" db="EMBL/GenBank/DDBJ databases">
        <title>An improved genome assembly and genetic linkage map for asparagus bean, Vigna unguiculata ssp. sesquipedialis.</title>
        <authorList>
            <person name="Xia Q."/>
            <person name="Zhang R."/>
            <person name="Dong Y."/>
        </authorList>
    </citation>
    <scope>NUCLEOTIDE SEQUENCE [LARGE SCALE GENOMIC DNA]</scope>
    <source>
        <tissue evidence="2">Leaf</tissue>
    </source>
</reference>
<dbReference type="AlphaFoldDB" id="A0A4D6LRZ1"/>
<dbReference type="EMBL" id="CP039348">
    <property type="protein sequence ID" value="QCD91692.1"/>
    <property type="molecule type" value="Genomic_DNA"/>
</dbReference>
<name>A0A4D6LRZ1_VIGUN</name>
<dbReference type="Gramene" id="Vigun02g179300.1.v1.2">
    <property type="protein sequence ID" value="Vigun02g179300.1.v1.2.CDS.1"/>
    <property type="gene ID" value="Vigun02g179300.v1.2"/>
</dbReference>
<proteinExistence type="predicted"/>
<protein>
    <submittedName>
        <fullName evidence="2">Late embryogenesis abundant protein</fullName>
    </submittedName>
</protein>
<evidence type="ECO:0000259" key="1">
    <source>
        <dbReference type="Pfam" id="PF03168"/>
    </source>
</evidence>
<dbReference type="OrthoDB" id="1894389at2759"/>
<dbReference type="PANTHER" id="PTHR31852">
    <property type="entry name" value="LATE EMBRYOGENESIS ABUNDANT (LEA) HYDROXYPROLINE-RICH GLYCOPROTEIN FAMILY"/>
    <property type="match status" value="1"/>
</dbReference>
<sequence>MYDKKKERGRSAKCFVCVLASFVILCALLLLLASIMRVREPRAKIRSATSNKITHNASPSSSPSFNATLIIFMTIQNPNFGVFTYDNSSMSVLYAGAKIGDTPINGDKVSFRKTKQINVTVDLRSAQVPVTGNFSGDMNSGTLNLTSYAKFSGTVRFLKIMNVKKSIEMACAMKLNFTSHLLQDIQC</sequence>
<organism evidence="2 3">
    <name type="scientific">Vigna unguiculata</name>
    <name type="common">Cowpea</name>
    <dbReference type="NCBI Taxonomy" id="3917"/>
    <lineage>
        <taxon>Eukaryota</taxon>
        <taxon>Viridiplantae</taxon>
        <taxon>Streptophyta</taxon>
        <taxon>Embryophyta</taxon>
        <taxon>Tracheophyta</taxon>
        <taxon>Spermatophyta</taxon>
        <taxon>Magnoliopsida</taxon>
        <taxon>eudicotyledons</taxon>
        <taxon>Gunneridae</taxon>
        <taxon>Pentapetalae</taxon>
        <taxon>rosids</taxon>
        <taxon>fabids</taxon>
        <taxon>Fabales</taxon>
        <taxon>Fabaceae</taxon>
        <taxon>Papilionoideae</taxon>
        <taxon>50 kb inversion clade</taxon>
        <taxon>NPAAA clade</taxon>
        <taxon>indigoferoid/millettioid clade</taxon>
        <taxon>Phaseoleae</taxon>
        <taxon>Vigna</taxon>
    </lineage>
</organism>
<dbReference type="InterPro" id="IPR004864">
    <property type="entry name" value="LEA_2"/>
</dbReference>
<dbReference type="InterPro" id="IPR055301">
    <property type="entry name" value="Lea14-like_2"/>
</dbReference>
<gene>
    <name evidence="2" type="ORF">DEO72_LG4g2659</name>
</gene>
<feature type="domain" description="Late embryogenesis abundant protein LEA-2 subgroup" evidence="1">
    <location>
        <begin position="74"/>
        <end position="160"/>
    </location>
</feature>